<dbReference type="Gene3D" id="3.40.50.150">
    <property type="entry name" value="Vaccinia Virus protein VP39"/>
    <property type="match status" value="1"/>
</dbReference>
<evidence type="ECO:0000259" key="4">
    <source>
        <dbReference type="Pfam" id="PF13649"/>
    </source>
</evidence>
<dbReference type="SUPFAM" id="SSF53335">
    <property type="entry name" value="S-adenosyl-L-methionine-dependent methyltransferases"/>
    <property type="match status" value="1"/>
</dbReference>
<keyword evidence="3" id="KW-0949">S-adenosyl-L-methionine</keyword>
<feature type="domain" description="Methyltransferase" evidence="4">
    <location>
        <begin position="60"/>
        <end position="146"/>
    </location>
</feature>
<evidence type="ECO:0000313" key="5">
    <source>
        <dbReference type="EMBL" id="GAA4346209.1"/>
    </source>
</evidence>
<dbReference type="EMBL" id="BAABGZ010000003">
    <property type="protein sequence ID" value="GAA4346209.1"/>
    <property type="molecule type" value="Genomic_DNA"/>
</dbReference>
<dbReference type="CDD" id="cd02440">
    <property type="entry name" value="AdoMet_MTases"/>
    <property type="match status" value="1"/>
</dbReference>
<proteinExistence type="predicted"/>
<keyword evidence="6" id="KW-1185">Reference proteome</keyword>
<dbReference type="Pfam" id="PF13649">
    <property type="entry name" value="Methyltransf_25"/>
    <property type="match status" value="1"/>
</dbReference>
<dbReference type="InterPro" id="IPR041698">
    <property type="entry name" value="Methyltransf_25"/>
</dbReference>
<dbReference type="PANTHER" id="PTHR43464:SF19">
    <property type="entry name" value="UBIQUINONE BIOSYNTHESIS O-METHYLTRANSFERASE, MITOCHONDRIAL"/>
    <property type="match status" value="1"/>
</dbReference>
<dbReference type="RefSeq" id="WP_345232695.1">
    <property type="nucleotide sequence ID" value="NZ_BAABGZ010000003.1"/>
</dbReference>
<keyword evidence="2" id="KW-0808">Transferase</keyword>
<keyword evidence="1" id="KW-0489">Methyltransferase</keyword>
<dbReference type="PANTHER" id="PTHR43464">
    <property type="entry name" value="METHYLTRANSFERASE"/>
    <property type="match status" value="1"/>
</dbReference>
<protein>
    <recommendedName>
        <fullName evidence="4">Methyltransferase domain-containing protein</fullName>
    </recommendedName>
</protein>
<organism evidence="5 6">
    <name type="scientific">Hymenobacter saemangeumensis</name>
    <dbReference type="NCBI Taxonomy" id="1084522"/>
    <lineage>
        <taxon>Bacteria</taxon>
        <taxon>Pseudomonadati</taxon>
        <taxon>Bacteroidota</taxon>
        <taxon>Cytophagia</taxon>
        <taxon>Cytophagales</taxon>
        <taxon>Hymenobacteraceae</taxon>
        <taxon>Hymenobacter</taxon>
    </lineage>
</organism>
<name>A0ABP8HWL2_9BACT</name>
<evidence type="ECO:0000256" key="3">
    <source>
        <dbReference type="ARBA" id="ARBA00022691"/>
    </source>
</evidence>
<dbReference type="InterPro" id="IPR029063">
    <property type="entry name" value="SAM-dependent_MTases_sf"/>
</dbReference>
<dbReference type="Proteomes" id="UP001501153">
    <property type="component" value="Unassembled WGS sequence"/>
</dbReference>
<accession>A0ABP8HWL2</accession>
<comment type="caution">
    <text evidence="5">The sequence shown here is derived from an EMBL/GenBank/DDBJ whole genome shotgun (WGS) entry which is preliminary data.</text>
</comment>
<evidence type="ECO:0000256" key="2">
    <source>
        <dbReference type="ARBA" id="ARBA00022679"/>
    </source>
</evidence>
<gene>
    <name evidence="5" type="ORF">GCM10023185_00460</name>
</gene>
<evidence type="ECO:0000313" key="6">
    <source>
        <dbReference type="Proteomes" id="UP001501153"/>
    </source>
</evidence>
<reference evidence="6" key="1">
    <citation type="journal article" date="2019" name="Int. J. Syst. Evol. Microbiol.">
        <title>The Global Catalogue of Microorganisms (GCM) 10K type strain sequencing project: providing services to taxonomists for standard genome sequencing and annotation.</title>
        <authorList>
            <consortium name="The Broad Institute Genomics Platform"/>
            <consortium name="The Broad Institute Genome Sequencing Center for Infectious Disease"/>
            <person name="Wu L."/>
            <person name="Ma J."/>
        </authorList>
    </citation>
    <scope>NUCLEOTIDE SEQUENCE [LARGE SCALE GENOMIC DNA]</scope>
    <source>
        <strain evidence="6">JCM 17923</strain>
    </source>
</reference>
<evidence type="ECO:0000256" key="1">
    <source>
        <dbReference type="ARBA" id="ARBA00022603"/>
    </source>
</evidence>
<sequence length="214" mass="23844">MESPQPEPAPLPAAAAPLEAERQRWNQALLDPQWRASRFNAAPNALLVEAVAGLPAGSALDINMGEGRNALYLAQQGWQVTGVDIADQALAFARQRAQELGVSISTHAQDLQTFDWGRGQWDLLVLCYADEQDHARQVAAALRPGGLVVFENFHRDVNQAWGEKLGREIGFTSSELRDRYVQAGFEIVRYEEPVAVADFTRETQRLVRLLARRR</sequence>